<dbReference type="EMBL" id="KZ451975">
    <property type="protein sequence ID" value="PKA56053.1"/>
    <property type="molecule type" value="Genomic_DNA"/>
</dbReference>
<dbReference type="Gene3D" id="1.10.8.60">
    <property type="match status" value="1"/>
</dbReference>
<name>A0A2I0AKG4_9ASPA</name>
<accession>A0A2I0AKG4</accession>
<feature type="signal peptide" evidence="2">
    <location>
        <begin position="1"/>
        <end position="20"/>
    </location>
</feature>
<dbReference type="AlphaFoldDB" id="A0A2I0AKG4"/>
<keyword evidence="1" id="KW-0472">Membrane</keyword>
<organism evidence="4 5">
    <name type="scientific">Apostasia shenzhenica</name>
    <dbReference type="NCBI Taxonomy" id="1088818"/>
    <lineage>
        <taxon>Eukaryota</taxon>
        <taxon>Viridiplantae</taxon>
        <taxon>Streptophyta</taxon>
        <taxon>Embryophyta</taxon>
        <taxon>Tracheophyta</taxon>
        <taxon>Spermatophyta</taxon>
        <taxon>Magnoliopsida</taxon>
        <taxon>Liliopsida</taxon>
        <taxon>Asparagales</taxon>
        <taxon>Orchidaceae</taxon>
        <taxon>Apostasioideae</taxon>
        <taxon>Apostasia</taxon>
    </lineage>
</organism>
<keyword evidence="1" id="KW-0812">Transmembrane</keyword>
<evidence type="ECO:0000256" key="2">
    <source>
        <dbReference type="SAM" id="SignalP"/>
    </source>
</evidence>
<keyword evidence="5" id="KW-1185">Reference proteome</keyword>
<sequence length="131" mass="14214">MGQCILSIVAVVLQLPLASNVNLEVIASMTEGYSGADLQALLSDAQLASVHELLDSEAGDKPGRLPIISEELLLSVASKARPSVSDSEKRRLNGIYSQFLDLKKSVAAQVFLATFIYFFLILLHMLEVCSF</sequence>
<dbReference type="Proteomes" id="UP000236161">
    <property type="component" value="Unassembled WGS sequence"/>
</dbReference>
<dbReference type="OrthoDB" id="1931278at2759"/>
<dbReference type="STRING" id="1088818.A0A2I0AKG4"/>
<dbReference type="InterPro" id="IPR041569">
    <property type="entry name" value="AAA_lid_3"/>
</dbReference>
<feature type="transmembrane region" description="Helical" evidence="1">
    <location>
        <begin position="106"/>
        <end position="126"/>
    </location>
</feature>
<evidence type="ECO:0000256" key="1">
    <source>
        <dbReference type="SAM" id="Phobius"/>
    </source>
</evidence>
<feature type="chain" id="PRO_5014162427" evidence="2">
    <location>
        <begin position="21"/>
        <end position="131"/>
    </location>
</feature>
<proteinExistence type="predicted"/>
<protein>
    <submittedName>
        <fullName evidence="4">Peroxisome biogenesis protein 1</fullName>
    </submittedName>
</protein>
<evidence type="ECO:0000313" key="4">
    <source>
        <dbReference type="EMBL" id="PKA56053.1"/>
    </source>
</evidence>
<gene>
    <name evidence="4" type="primary">PEX1</name>
    <name evidence="4" type="ORF">AXF42_Ash015538</name>
</gene>
<keyword evidence="2" id="KW-0732">Signal</keyword>
<dbReference type="Pfam" id="PF17862">
    <property type="entry name" value="AAA_lid_3"/>
    <property type="match status" value="1"/>
</dbReference>
<reference evidence="4 5" key="1">
    <citation type="journal article" date="2017" name="Nature">
        <title>The Apostasia genome and the evolution of orchids.</title>
        <authorList>
            <person name="Zhang G.Q."/>
            <person name="Liu K.W."/>
            <person name="Li Z."/>
            <person name="Lohaus R."/>
            <person name="Hsiao Y.Y."/>
            <person name="Niu S.C."/>
            <person name="Wang J.Y."/>
            <person name="Lin Y.C."/>
            <person name="Xu Q."/>
            <person name="Chen L.J."/>
            <person name="Yoshida K."/>
            <person name="Fujiwara S."/>
            <person name="Wang Z.W."/>
            <person name="Zhang Y.Q."/>
            <person name="Mitsuda N."/>
            <person name="Wang M."/>
            <person name="Liu G.H."/>
            <person name="Pecoraro L."/>
            <person name="Huang H.X."/>
            <person name="Xiao X.J."/>
            <person name="Lin M."/>
            <person name="Wu X.Y."/>
            <person name="Wu W.L."/>
            <person name="Chen Y.Y."/>
            <person name="Chang S.B."/>
            <person name="Sakamoto S."/>
            <person name="Ohme-Takagi M."/>
            <person name="Yagi M."/>
            <person name="Zeng S.J."/>
            <person name="Shen C.Y."/>
            <person name="Yeh C.M."/>
            <person name="Luo Y.B."/>
            <person name="Tsai W.C."/>
            <person name="Van de Peer Y."/>
            <person name="Liu Z.J."/>
        </authorList>
    </citation>
    <scope>NUCLEOTIDE SEQUENCE [LARGE SCALE GENOMIC DNA]</scope>
    <source>
        <strain evidence="5">cv. Shenzhen</strain>
        <tissue evidence="4">Stem</tissue>
    </source>
</reference>
<evidence type="ECO:0000259" key="3">
    <source>
        <dbReference type="Pfam" id="PF17862"/>
    </source>
</evidence>
<feature type="domain" description="AAA ATPase AAA+ lid" evidence="3">
    <location>
        <begin position="20"/>
        <end position="56"/>
    </location>
</feature>
<keyword evidence="1" id="KW-1133">Transmembrane helix</keyword>
<evidence type="ECO:0000313" key="5">
    <source>
        <dbReference type="Proteomes" id="UP000236161"/>
    </source>
</evidence>